<dbReference type="ESTHER" id="geoog-d2s5b8">
    <property type="family name" value="6_AlphaBeta_hydrolase"/>
</dbReference>
<dbReference type="EMBL" id="CP001867">
    <property type="protein sequence ID" value="ADB75198.1"/>
    <property type="molecule type" value="Genomic_DNA"/>
</dbReference>
<dbReference type="OrthoDB" id="9814966at2"/>
<organism evidence="2 3">
    <name type="scientific">Geodermatophilus obscurus (strain ATCC 25078 / DSM 43160 / JCM 3152 / CCUG 61914 / KCC A-0152 / KCTC 9177 / NBRC 13315 / NRRL B-3577 / G-20)</name>
    <dbReference type="NCBI Taxonomy" id="526225"/>
    <lineage>
        <taxon>Bacteria</taxon>
        <taxon>Bacillati</taxon>
        <taxon>Actinomycetota</taxon>
        <taxon>Actinomycetes</taxon>
        <taxon>Geodermatophilales</taxon>
        <taxon>Geodermatophilaceae</taxon>
        <taxon>Geodermatophilus</taxon>
    </lineage>
</organism>
<feature type="domain" description="AB hydrolase-1" evidence="1">
    <location>
        <begin position="17"/>
        <end position="238"/>
    </location>
</feature>
<dbReference type="Proteomes" id="UP000001382">
    <property type="component" value="Chromosome"/>
</dbReference>
<dbReference type="Gene3D" id="3.40.50.1820">
    <property type="entry name" value="alpha/beta hydrolase"/>
    <property type="match status" value="1"/>
</dbReference>
<name>D2S5B8_GEOOG</name>
<dbReference type="AlphaFoldDB" id="D2S5B8"/>
<proteinExistence type="predicted"/>
<dbReference type="InterPro" id="IPR000073">
    <property type="entry name" value="AB_hydrolase_1"/>
</dbReference>
<dbReference type="SUPFAM" id="SSF53474">
    <property type="entry name" value="alpha/beta-Hydrolases"/>
    <property type="match status" value="1"/>
</dbReference>
<dbReference type="KEGG" id="gob:Gobs_2532"/>
<protein>
    <recommendedName>
        <fullName evidence="1">AB hydrolase-1 domain-containing protein</fullName>
    </recommendedName>
</protein>
<gene>
    <name evidence="2" type="ordered locus">Gobs_2532</name>
</gene>
<reference evidence="2 3" key="1">
    <citation type="journal article" date="2010" name="Stand. Genomic Sci.">
        <title>Complete genome sequence of Geodermatophilus obscurus type strain (G-20).</title>
        <authorList>
            <person name="Ivanova N."/>
            <person name="Sikorski J."/>
            <person name="Jando M."/>
            <person name="Munk C."/>
            <person name="Lapidus A."/>
            <person name="Glavina Del Rio T."/>
            <person name="Copeland A."/>
            <person name="Tice H."/>
            <person name="Cheng J.-F."/>
            <person name="Lucas S."/>
            <person name="Chen F."/>
            <person name="Nolan M."/>
            <person name="Bruce D."/>
            <person name="Goodwin L."/>
            <person name="Pitluck S."/>
            <person name="Mavromatis K."/>
            <person name="Mikhailova N."/>
            <person name="Pati A."/>
            <person name="Chen A."/>
            <person name="Palaniappan K."/>
            <person name="Land M."/>
            <person name="Hauser L."/>
            <person name="Chang Y.-J."/>
            <person name="Jeffries C.D."/>
            <person name="Meincke L."/>
            <person name="Brettin T."/>
            <person name="Detter J.C."/>
            <person name="Detter J.C."/>
            <person name="Rohde M."/>
            <person name="Goeker M."/>
            <person name="Bristow J."/>
            <person name="Eisen J.A."/>
            <person name="Markowitz V."/>
            <person name="Hugenholtz P."/>
            <person name="Kyrpides N.C."/>
            <person name="Klenk H.-P."/>
        </authorList>
    </citation>
    <scope>NUCLEOTIDE SEQUENCE [LARGE SCALE GENOMIC DNA]</scope>
    <source>
        <strain evidence="3">ATCC 25078 / DSM 43160 / JCM 3152 / KCC A-0152 / KCTC 9177 / NBRC 13315 / NRRL B-3577 / G-20</strain>
    </source>
</reference>
<reference evidence="3" key="2">
    <citation type="submission" date="2010-01" db="EMBL/GenBank/DDBJ databases">
        <title>The complete genome of Geodermatophilus obscurus DSM 43160.</title>
        <authorList>
            <consortium name="US DOE Joint Genome Institute (JGI-PGF)"/>
            <person name="Lucas S."/>
            <person name="Copeland A."/>
            <person name="Lapidus A."/>
            <person name="Glavina del Rio T."/>
            <person name="Dalin E."/>
            <person name="Tice H."/>
            <person name="Bruce D."/>
            <person name="Goodwin L."/>
            <person name="Pitluck S."/>
            <person name="Kyrpides N."/>
            <person name="Mavromatis K."/>
            <person name="Ivanova N."/>
            <person name="Munk A.C."/>
            <person name="Brettin T."/>
            <person name="Detter J.C."/>
            <person name="Han C."/>
            <person name="Larimer F."/>
            <person name="Land M."/>
            <person name="Hauser L."/>
            <person name="Markowitz V."/>
            <person name="Cheng J.-F."/>
            <person name="Hugenholtz P."/>
            <person name="Woyke T."/>
            <person name="Wu D."/>
            <person name="Jando M."/>
            <person name="Schneider S."/>
            <person name="Klenk H.-P."/>
            <person name="Eisen J.A."/>
        </authorList>
    </citation>
    <scope>NUCLEOTIDE SEQUENCE [LARGE SCALE GENOMIC DNA]</scope>
    <source>
        <strain evidence="3">ATCC 25078 / DSM 43160 / JCM 3152 / KCC A-0152 / KCTC 9177 / NBRC 13315 / NRRL B-3577 / G-20</strain>
    </source>
</reference>
<sequence>MTSSTIETRTGTTKPTVVLVHGAFADSSSWNGVIARLRRDGYPVIGVANPLRALHSDADFLRDVLDSVDGPIVLAGHSYGGSVMSEAADGQPQVKALVYVASFLLDEGESTGELAGRFPGNELGSALRPVPVRGPDEQTVDDLYIEQQEFRPIFAGDVPPDVAELMAVTQRPIAGDALGEKATKAAWKTIPSWTLVTLQDLAVPAEAQRFMAERAKSHAVEVVASHAVTVSRPDVVAQLIDEAARATAG</sequence>
<dbReference type="GO" id="GO:0003824">
    <property type="term" value="F:catalytic activity"/>
    <property type="evidence" value="ECO:0007669"/>
    <property type="project" value="UniProtKB-ARBA"/>
</dbReference>
<evidence type="ECO:0000313" key="3">
    <source>
        <dbReference type="Proteomes" id="UP000001382"/>
    </source>
</evidence>
<dbReference type="RefSeq" id="WP_012948633.1">
    <property type="nucleotide sequence ID" value="NC_013757.1"/>
</dbReference>
<dbReference type="Pfam" id="PF12697">
    <property type="entry name" value="Abhydrolase_6"/>
    <property type="match status" value="1"/>
</dbReference>
<accession>D2S5B8</accession>
<dbReference type="InterPro" id="IPR029058">
    <property type="entry name" value="AB_hydrolase_fold"/>
</dbReference>
<keyword evidence="3" id="KW-1185">Reference proteome</keyword>
<dbReference type="InterPro" id="IPR052897">
    <property type="entry name" value="Sec-Metab_Biosynth_Hydrolase"/>
</dbReference>
<evidence type="ECO:0000259" key="1">
    <source>
        <dbReference type="Pfam" id="PF12697"/>
    </source>
</evidence>
<dbReference type="PANTHER" id="PTHR37017:SF11">
    <property type="entry name" value="ESTERASE_LIPASE_THIOESTERASE DOMAIN-CONTAINING PROTEIN"/>
    <property type="match status" value="1"/>
</dbReference>
<dbReference type="eggNOG" id="COG1073">
    <property type="taxonomic scope" value="Bacteria"/>
</dbReference>
<dbReference type="STRING" id="526225.Gobs_2532"/>
<dbReference type="HOGENOM" id="CLU_046066_2_0_11"/>
<dbReference type="PANTHER" id="PTHR37017">
    <property type="entry name" value="AB HYDROLASE-1 DOMAIN-CONTAINING PROTEIN-RELATED"/>
    <property type="match status" value="1"/>
</dbReference>
<evidence type="ECO:0000313" key="2">
    <source>
        <dbReference type="EMBL" id="ADB75198.1"/>
    </source>
</evidence>